<dbReference type="Proteomes" id="UP000000254">
    <property type="component" value="Chromosome"/>
</dbReference>
<dbReference type="eggNOG" id="arCOG05763">
    <property type="taxonomic scope" value="Archaea"/>
</dbReference>
<proteinExistence type="predicted"/>
<accession>A3DMU0</accession>
<reference evidence="2" key="1">
    <citation type="journal article" date="2009" name="BMC Genomics">
        <title>The complete genome sequence of Staphylothermus marinus reveals differences in sulfur metabolism among heterotrophic Crenarchaeota.</title>
        <authorList>
            <person name="Anderson I.J."/>
            <person name="Dharmarajan L."/>
            <person name="Rodriguez J."/>
            <person name="Hooper S."/>
            <person name="Porat I."/>
            <person name="Ulrich L.E."/>
            <person name="Elkins J.G."/>
            <person name="Mavromatis K."/>
            <person name="Sun H."/>
            <person name="Land M."/>
            <person name="Lapidus A."/>
            <person name="Lucas S."/>
            <person name="Barry K."/>
            <person name="Huber H."/>
            <person name="Zhulin I.B."/>
            <person name="Whitman W.B."/>
            <person name="Mukhopadhyay B."/>
            <person name="Woese C."/>
            <person name="Bristow J."/>
            <person name="Kyrpides N."/>
        </authorList>
    </citation>
    <scope>NUCLEOTIDE SEQUENCE [LARGE SCALE GENOMIC DNA]</scope>
    <source>
        <strain evidence="2">ATCC 43588 / DSM 3639 / JCM 9404 / F1</strain>
    </source>
</reference>
<dbReference type="EMBL" id="CP000575">
    <property type="protein sequence ID" value="ABN69950.1"/>
    <property type="molecule type" value="Genomic_DNA"/>
</dbReference>
<evidence type="ECO:0008006" key="3">
    <source>
        <dbReference type="Google" id="ProtNLM"/>
    </source>
</evidence>
<dbReference type="InterPro" id="IPR018662">
    <property type="entry name" value="DUF2095"/>
</dbReference>
<keyword evidence="2" id="KW-1185">Reference proteome</keyword>
<name>A3DMU0_STAMF</name>
<protein>
    <recommendedName>
        <fullName evidence="3">DUF2095 domain-containing protein</fullName>
    </recommendedName>
</protein>
<dbReference type="RefSeq" id="WP_011839141.1">
    <property type="nucleotide sequence ID" value="NC_009033.1"/>
</dbReference>
<sequence length="125" mass="14933">MKIKIEEFKKKYPHLAKEVLGEEKSQDLNLTIEKPFPDPWRGYIPGPIDYIRRCKTVEEALEVLDYLEKHGEINSNEANELRQILKEKGLEFFGSHKEDNYYYKKAVEYWKKLSRIISEQQPQQS</sequence>
<reference evidence="1 2" key="2">
    <citation type="journal article" date="2009" name="Stand. Genomic Sci.">
        <title>Complete genome sequence of Staphylothermus marinus Stetter and Fiala 1986 type strain F1.</title>
        <authorList>
            <person name="Anderson I.J."/>
            <person name="Sun H."/>
            <person name="Lapidus A."/>
            <person name="Copeland A."/>
            <person name="Glavina Del Rio T."/>
            <person name="Tice H."/>
            <person name="Dalin E."/>
            <person name="Lucas S."/>
            <person name="Barry K."/>
            <person name="Land M."/>
            <person name="Richardson P."/>
            <person name="Huber H."/>
            <person name="Kyrpides N.C."/>
        </authorList>
    </citation>
    <scope>NUCLEOTIDE SEQUENCE [LARGE SCALE GENOMIC DNA]</scope>
    <source>
        <strain evidence="2">ATCC 43588 / DSM 3639 / JCM 9404 / F1</strain>
    </source>
</reference>
<dbReference type="OrthoDB" id="84782at2157"/>
<evidence type="ECO:0000313" key="2">
    <source>
        <dbReference type="Proteomes" id="UP000000254"/>
    </source>
</evidence>
<dbReference type="HOGENOM" id="CLU_1922875_0_0_2"/>
<organism evidence="1 2">
    <name type="scientific">Staphylothermus marinus (strain ATCC 43588 / DSM 3639 / JCM 9404 / F1)</name>
    <dbReference type="NCBI Taxonomy" id="399550"/>
    <lineage>
        <taxon>Archaea</taxon>
        <taxon>Thermoproteota</taxon>
        <taxon>Thermoprotei</taxon>
        <taxon>Desulfurococcales</taxon>
        <taxon>Desulfurococcaceae</taxon>
        <taxon>Staphylothermus</taxon>
    </lineage>
</organism>
<dbReference type="Pfam" id="PF09868">
    <property type="entry name" value="DUF2095"/>
    <property type="match status" value="1"/>
</dbReference>
<evidence type="ECO:0000313" key="1">
    <source>
        <dbReference type="EMBL" id="ABN69950.1"/>
    </source>
</evidence>
<dbReference type="AlphaFoldDB" id="A3DMU0"/>
<dbReference type="KEGG" id="smr:Smar_0850"/>
<dbReference type="GeneID" id="4907803"/>
<gene>
    <name evidence="1" type="ordered locus">Smar_0850</name>
</gene>